<reference evidence="2 3" key="1">
    <citation type="submission" date="2015-05" db="EMBL/GenBank/DDBJ databases">
        <title>Photobacterium galathea sp. nov.</title>
        <authorList>
            <person name="Machado H."/>
            <person name="Gram L."/>
        </authorList>
    </citation>
    <scope>NUCLEOTIDE SEQUENCE [LARGE SCALE GENOMIC DNA]</scope>
    <source>
        <strain evidence="2 3">DSM 25995</strain>
    </source>
</reference>
<dbReference type="RefSeq" id="WP_047874374.1">
    <property type="nucleotide sequence ID" value="NZ_BMYC01000012.1"/>
</dbReference>
<dbReference type="EMBL" id="LDOV01000019">
    <property type="protein sequence ID" value="KLV00851.1"/>
    <property type="molecule type" value="Genomic_DNA"/>
</dbReference>
<keyword evidence="3" id="KW-1185">Reference proteome</keyword>
<feature type="transmembrane region" description="Helical" evidence="1">
    <location>
        <begin position="41"/>
        <end position="60"/>
    </location>
</feature>
<name>A0A0J1GML8_9GAMM</name>
<gene>
    <name evidence="2" type="ORF">ABT58_10565</name>
</gene>
<dbReference type="Proteomes" id="UP000036426">
    <property type="component" value="Unassembled WGS sequence"/>
</dbReference>
<keyword evidence="1" id="KW-1133">Transmembrane helix</keyword>
<organism evidence="2 3">
    <name type="scientific">Photobacterium aphoticum</name>
    <dbReference type="NCBI Taxonomy" id="754436"/>
    <lineage>
        <taxon>Bacteria</taxon>
        <taxon>Pseudomonadati</taxon>
        <taxon>Pseudomonadota</taxon>
        <taxon>Gammaproteobacteria</taxon>
        <taxon>Vibrionales</taxon>
        <taxon>Vibrionaceae</taxon>
        <taxon>Photobacterium</taxon>
    </lineage>
</organism>
<evidence type="ECO:0000256" key="1">
    <source>
        <dbReference type="SAM" id="Phobius"/>
    </source>
</evidence>
<comment type="caution">
    <text evidence="2">The sequence shown here is derived from an EMBL/GenBank/DDBJ whole genome shotgun (WGS) entry which is preliminary data.</text>
</comment>
<evidence type="ECO:0000313" key="3">
    <source>
        <dbReference type="Proteomes" id="UP000036426"/>
    </source>
</evidence>
<dbReference type="PATRIC" id="fig|754436.4.peg.2240"/>
<dbReference type="AlphaFoldDB" id="A0A0J1GML8"/>
<accession>A0A0J1GML8</accession>
<protein>
    <submittedName>
        <fullName evidence="2">Uncharacterized protein</fullName>
    </submittedName>
</protein>
<proteinExistence type="predicted"/>
<sequence length="68" mass="7334">MHNNIWRVLGLAVCPVILLGALFHAASLVGYAVYSQSSPDMRIIDVAIMASGLCAAFEFVRAVRRLTG</sequence>
<evidence type="ECO:0000313" key="2">
    <source>
        <dbReference type="EMBL" id="KLV00851.1"/>
    </source>
</evidence>
<keyword evidence="1" id="KW-0812">Transmembrane</keyword>
<keyword evidence="1" id="KW-0472">Membrane</keyword>